<dbReference type="AlphaFoldDB" id="A0A9N8Z7D1"/>
<dbReference type="PANTHER" id="PTHR42722:SF1">
    <property type="entry name" value="VALINE DEHYDROGENASE"/>
    <property type="match status" value="1"/>
</dbReference>
<dbReference type="SUPFAM" id="SSF51735">
    <property type="entry name" value="NAD(P)-binding Rossmann-fold domains"/>
    <property type="match status" value="1"/>
</dbReference>
<evidence type="ECO:0000259" key="4">
    <source>
        <dbReference type="SMART" id="SM00839"/>
    </source>
</evidence>
<dbReference type="PANTHER" id="PTHR42722">
    <property type="entry name" value="LEUCINE DEHYDROGENASE"/>
    <property type="match status" value="1"/>
</dbReference>
<sequence length="400" mass="44702">MSLIKPSILSLNPRSSYGINTFHAVYNPKTGKTITSHPILQSIGDFFAEEKTDFDEHEGIFGHVNSFIHKTCRGAGAGGVRNWSYETIEDWFRDGIRLSKGMTHKNSLADLWWGGGKEGSTIQQRRTVFEEYGRFLSSLKGAYVAAEDLGTTEDDMASVFKKTRFITCIPPEYGGSGNPSAPTARGVVCALEAAFSYTGRDSLEDGTFAVQKKAKHILVNDIDMAKINAAEKRFDKEFKEGRITFRYTERNDHSILFEDVDAIVPCATGGILNPMTIPKIKTKIICGAANNQLSDFLANRMGIVNCADESVGHIKNDPLFEKHFSRSWMYSLYNLTKFVLSKAETSESTPQQIAIELAEKKSLETHPIFGHRGKQIIDSLINSDEWNSRIKVNEQQIESY</sequence>
<dbReference type="InterPro" id="IPR036291">
    <property type="entry name" value="NAD(P)-bd_dom_sf"/>
</dbReference>
<dbReference type="SMART" id="SM00839">
    <property type="entry name" value="ELFV_dehydrog"/>
    <property type="match status" value="1"/>
</dbReference>
<evidence type="ECO:0000256" key="1">
    <source>
        <dbReference type="ARBA" id="ARBA00006382"/>
    </source>
</evidence>
<keyword evidence="3" id="KW-0520">NAD</keyword>
<dbReference type="InterPro" id="IPR006096">
    <property type="entry name" value="Glu/Leu/Phe/Val/Trp_DH_C"/>
</dbReference>
<dbReference type="Proteomes" id="UP000789706">
    <property type="component" value="Unassembled WGS sequence"/>
</dbReference>
<organism evidence="5 6">
    <name type="scientific">Diversispora eburnea</name>
    <dbReference type="NCBI Taxonomy" id="1213867"/>
    <lineage>
        <taxon>Eukaryota</taxon>
        <taxon>Fungi</taxon>
        <taxon>Fungi incertae sedis</taxon>
        <taxon>Mucoromycota</taxon>
        <taxon>Glomeromycotina</taxon>
        <taxon>Glomeromycetes</taxon>
        <taxon>Diversisporales</taxon>
        <taxon>Diversisporaceae</taxon>
        <taxon>Diversispora</taxon>
    </lineage>
</organism>
<reference evidence="5" key="1">
    <citation type="submission" date="2021-06" db="EMBL/GenBank/DDBJ databases">
        <authorList>
            <person name="Kallberg Y."/>
            <person name="Tangrot J."/>
            <person name="Rosling A."/>
        </authorList>
    </citation>
    <scope>NUCLEOTIDE SEQUENCE</scope>
    <source>
        <strain evidence="5">AZ414A</strain>
    </source>
</reference>
<dbReference type="Gene3D" id="3.40.50.720">
    <property type="entry name" value="NAD(P)-binding Rossmann-like Domain"/>
    <property type="match status" value="1"/>
</dbReference>
<dbReference type="InterPro" id="IPR046346">
    <property type="entry name" value="Aminoacid_DH-like_N_sf"/>
</dbReference>
<dbReference type="EMBL" id="CAJVPK010000226">
    <property type="protein sequence ID" value="CAG8478423.1"/>
    <property type="molecule type" value="Genomic_DNA"/>
</dbReference>
<comment type="similarity">
    <text evidence="1">Belongs to the Glu/Leu/Phe/Val dehydrogenases family.</text>
</comment>
<proteinExistence type="inferred from homology"/>
<dbReference type="InterPro" id="IPR006097">
    <property type="entry name" value="Glu/Leu/Phe/Val/Trp_DH_dimer"/>
</dbReference>
<keyword evidence="2" id="KW-0560">Oxidoreductase</keyword>
<keyword evidence="6" id="KW-1185">Reference proteome</keyword>
<accession>A0A9N8Z7D1</accession>
<dbReference type="Pfam" id="PF02812">
    <property type="entry name" value="ELFV_dehydrog_N"/>
    <property type="match status" value="1"/>
</dbReference>
<dbReference type="GO" id="GO:0016639">
    <property type="term" value="F:oxidoreductase activity, acting on the CH-NH2 group of donors, NAD or NADP as acceptor"/>
    <property type="evidence" value="ECO:0007669"/>
    <property type="project" value="InterPro"/>
</dbReference>
<dbReference type="PRINTS" id="PR00082">
    <property type="entry name" value="GLFDHDRGNASE"/>
</dbReference>
<dbReference type="InterPro" id="IPR016211">
    <property type="entry name" value="Glu/Phe/Leu/Val/Trp_DH_bac/arc"/>
</dbReference>
<comment type="caution">
    <text evidence="5">The sequence shown here is derived from an EMBL/GenBank/DDBJ whole genome shotgun (WGS) entry which is preliminary data.</text>
</comment>
<dbReference type="GO" id="GO:0006520">
    <property type="term" value="P:amino acid metabolic process"/>
    <property type="evidence" value="ECO:0007669"/>
    <property type="project" value="InterPro"/>
</dbReference>
<evidence type="ECO:0000256" key="2">
    <source>
        <dbReference type="ARBA" id="ARBA00023002"/>
    </source>
</evidence>
<evidence type="ECO:0000256" key="3">
    <source>
        <dbReference type="ARBA" id="ARBA00023027"/>
    </source>
</evidence>
<gene>
    <name evidence="5" type="ORF">DEBURN_LOCUS3524</name>
</gene>
<name>A0A9N8Z7D1_9GLOM</name>
<dbReference type="InterPro" id="IPR006095">
    <property type="entry name" value="Glu/Leu/Phe/Val/Trp_DH"/>
</dbReference>
<dbReference type="SUPFAM" id="SSF53223">
    <property type="entry name" value="Aminoacid dehydrogenase-like, N-terminal domain"/>
    <property type="match status" value="1"/>
</dbReference>
<dbReference type="Gene3D" id="3.40.50.10860">
    <property type="entry name" value="Leucine Dehydrogenase, chain A, domain 1"/>
    <property type="match status" value="1"/>
</dbReference>
<evidence type="ECO:0000313" key="5">
    <source>
        <dbReference type="EMBL" id="CAG8478423.1"/>
    </source>
</evidence>
<feature type="domain" description="Glutamate/phenylalanine/leucine/valine/L-tryptophan dehydrogenase C-terminal" evidence="4">
    <location>
        <begin position="177"/>
        <end position="370"/>
    </location>
</feature>
<protein>
    <submittedName>
        <fullName evidence="5">10071_t:CDS:1</fullName>
    </submittedName>
</protein>
<evidence type="ECO:0000313" key="6">
    <source>
        <dbReference type="Proteomes" id="UP000789706"/>
    </source>
</evidence>
<dbReference type="OrthoDB" id="6718861at2759"/>